<gene>
    <name evidence="2" type="ORF">GALL_307510</name>
</gene>
<keyword evidence="1" id="KW-0812">Transmembrane</keyword>
<comment type="caution">
    <text evidence="2">The sequence shown here is derived from an EMBL/GenBank/DDBJ whole genome shotgun (WGS) entry which is preliminary data.</text>
</comment>
<evidence type="ECO:0000313" key="2">
    <source>
        <dbReference type="EMBL" id="OIQ87373.1"/>
    </source>
</evidence>
<evidence type="ECO:0000256" key="1">
    <source>
        <dbReference type="SAM" id="Phobius"/>
    </source>
</evidence>
<reference evidence="2" key="1">
    <citation type="submission" date="2016-10" db="EMBL/GenBank/DDBJ databases">
        <title>Sequence of Gallionella enrichment culture.</title>
        <authorList>
            <person name="Poehlein A."/>
            <person name="Muehling M."/>
            <person name="Daniel R."/>
        </authorList>
    </citation>
    <scope>NUCLEOTIDE SEQUENCE</scope>
</reference>
<accession>A0A1J5RGX8</accession>
<proteinExistence type="predicted"/>
<feature type="transmembrane region" description="Helical" evidence="1">
    <location>
        <begin position="30"/>
        <end position="51"/>
    </location>
</feature>
<organism evidence="2">
    <name type="scientific">mine drainage metagenome</name>
    <dbReference type="NCBI Taxonomy" id="410659"/>
    <lineage>
        <taxon>unclassified sequences</taxon>
        <taxon>metagenomes</taxon>
        <taxon>ecological metagenomes</taxon>
    </lineage>
</organism>
<sequence>MYSLIVSLIAYALAAWYLHIRLDEYLEPGLLRKVLVFLLASIVSWAVGAAIDRVFPAQAIHLLSAQAAAAPSAGAGVIGVKKT</sequence>
<dbReference type="AlphaFoldDB" id="A0A1J5RGX8"/>
<dbReference type="EMBL" id="MLJW01000425">
    <property type="protein sequence ID" value="OIQ87373.1"/>
    <property type="molecule type" value="Genomic_DNA"/>
</dbReference>
<name>A0A1J5RGX8_9ZZZZ</name>
<keyword evidence="1" id="KW-0472">Membrane</keyword>
<keyword evidence="1" id="KW-1133">Transmembrane helix</keyword>
<protein>
    <submittedName>
        <fullName evidence="2">Uncharacterized protein</fullName>
    </submittedName>
</protein>